<dbReference type="InterPro" id="IPR014721">
    <property type="entry name" value="Ribsml_uS5_D2-typ_fold_subgr"/>
</dbReference>
<dbReference type="SUPFAM" id="SSF54211">
    <property type="entry name" value="Ribosomal protein S5 domain 2-like"/>
    <property type="match status" value="1"/>
</dbReference>
<dbReference type="PRINTS" id="PR00958">
    <property type="entry name" value="HOMSERKINASE"/>
</dbReference>
<evidence type="ECO:0000256" key="7">
    <source>
        <dbReference type="ARBA" id="ARBA00022697"/>
    </source>
</evidence>
<dbReference type="HAMAP" id="MF_00384">
    <property type="entry name" value="Homoser_kinase"/>
    <property type="match status" value="1"/>
</dbReference>
<dbReference type="SUPFAM" id="SSF55060">
    <property type="entry name" value="GHMP Kinase, C-terminal domain"/>
    <property type="match status" value="1"/>
</dbReference>
<dbReference type="InterPro" id="IPR013750">
    <property type="entry name" value="GHMP_kinase_C_dom"/>
</dbReference>
<dbReference type="EC" id="2.7.1.39" evidence="3 12"/>
<dbReference type="NCBIfam" id="TIGR00191">
    <property type="entry name" value="thrB"/>
    <property type="match status" value="1"/>
</dbReference>
<evidence type="ECO:0000256" key="8">
    <source>
        <dbReference type="ARBA" id="ARBA00022741"/>
    </source>
</evidence>
<comment type="pathway">
    <text evidence="1 12">Amino-acid biosynthesis; L-threonine biosynthesis; L-threonine from L-aspartate: step 4/5.</text>
</comment>
<comment type="function">
    <text evidence="12">Catalyzes the ATP-dependent phosphorylation of L-homoserine to L-homoserine phosphate.</text>
</comment>
<keyword evidence="9 12" id="KW-0418">Kinase</keyword>
<evidence type="ECO:0000256" key="6">
    <source>
        <dbReference type="ARBA" id="ARBA00022679"/>
    </source>
</evidence>
<evidence type="ECO:0000256" key="9">
    <source>
        <dbReference type="ARBA" id="ARBA00022777"/>
    </source>
</evidence>
<evidence type="ECO:0000256" key="5">
    <source>
        <dbReference type="ARBA" id="ARBA00022605"/>
    </source>
</evidence>
<comment type="subcellular location">
    <subcellularLocation>
        <location evidence="12">Cytoplasm</location>
    </subcellularLocation>
</comment>
<dbReference type="Pfam" id="PF08544">
    <property type="entry name" value="GHMP_kinases_C"/>
    <property type="match status" value="1"/>
</dbReference>
<sequence length="332" mass="35978">MNAVNKNELIGRKASAYAPASTGNVSVGFDLLGAALVRIDQQPLGDTVHVEFSQQDEMINSGEFAHVCPTDKMQNLAWIAYVLFRSKLSNSDEYPAVKMELVKSLPVGSGLGSSACSVVASLTALNRLFELPYTDQALLTLMGEVEAGASGDLHYDNVAPSYFGGLQLMSPHESAPVINLPNPDSWYWVVAFPGFSLPTKEAREVLPKQVDKSVAIYNAQYLSAFVAYLYQGEQTLAAKTIKDVIAEPYRADLIAGFKSSKQHLLEQGALAVGISGAGPTLFALTSDLAQAEKYKNYLEQNYIQQEENQANKGFVHICQCAIQGAKDIELSN</sequence>
<dbReference type="EMBL" id="JAWCUA010000007">
    <property type="protein sequence ID" value="MDU0113118.1"/>
    <property type="molecule type" value="Genomic_DNA"/>
</dbReference>
<feature type="domain" description="GHMP kinase C-terminal" evidence="14">
    <location>
        <begin position="247"/>
        <end position="303"/>
    </location>
</feature>
<keyword evidence="10 12" id="KW-0067">ATP-binding</keyword>
<organism evidence="15 16">
    <name type="scientific">Psychrosphaera aquimarina</name>
    <dbReference type="NCBI Taxonomy" id="2044854"/>
    <lineage>
        <taxon>Bacteria</taxon>
        <taxon>Pseudomonadati</taxon>
        <taxon>Pseudomonadota</taxon>
        <taxon>Gammaproteobacteria</taxon>
        <taxon>Alteromonadales</taxon>
        <taxon>Pseudoalteromonadaceae</taxon>
        <taxon>Psychrosphaera</taxon>
    </lineage>
</organism>
<dbReference type="PANTHER" id="PTHR20861:SF1">
    <property type="entry name" value="HOMOSERINE KINASE"/>
    <property type="match status" value="1"/>
</dbReference>
<dbReference type="RefSeq" id="WP_315946727.1">
    <property type="nucleotide sequence ID" value="NZ_JAWCUA010000007.1"/>
</dbReference>
<dbReference type="PANTHER" id="PTHR20861">
    <property type="entry name" value="HOMOSERINE/4-DIPHOSPHOCYTIDYL-2-C-METHYL-D-ERYTHRITOL KINASE"/>
    <property type="match status" value="1"/>
</dbReference>
<keyword evidence="16" id="KW-1185">Reference proteome</keyword>
<keyword evidence="6 12" id="KW-0808">Transferase</keyword>
<evidence type="ECO:0000256" key="10">
    <source>
        <dbReference type="ARBA" id="ARBA00022840"/>
    </source>
</evidence>
<evidence type="ECO:0000256" key="11">
    <source>
        <dbReference type="ARBA" id="ARBA00049375"/>
    </source>
</evidence>
<proteinExistence type="inferred from homology"/>
<dbReference type="Pfam" id="PF00288">
    <property type="entry name" value="GHMP_kinases_N"/>
    <property type="match status" value="1"/>
</dbReference>
<comment type="catalytic activity">
    <reaction evidence="11 12">
        <text>L-homoserine + ATP = O-phospho-L-homoserine + ADP + H(+)</text>
        <dbReference type="Rhea" id="RHEA:13985"/>
        <dbReference type="ChEBI" id="CHEBI:15378"/>
        <dbReference type="ChEBI" id="CHEBI:30616"/>
        <dbReference type="ChEBI" id="CHEBI:57476"/>
        <dbReference type="ChEBI" id="CHEBI:57590"/>
        <dbReference type="ChEBI" id="CHEBI:456216"/>
        <dbReference type="EC" id="2.7.1.39"/>
    </reaction>
</comment>
<dbReference type="Gene3D" id="3.30.70.890">
    <property type="entry name" value="GHMP kinase, C-terminal domain"/>
    <property type="match status" value="1"/>
</dbReference>
<evidence type="ECO:0000256" key="12">
    <source>
        <dbReference type="HAMAP-Rule" id="MF_00384"/>
    </source>
</evidence>
<dbReference type="InterPro" id="IPR000870">
    <property type="entry name" value="Homoserine_kinase"/>
</dbReference>
<dbReference type="InterPro" id="IPR036554">
    <property type="entry name" value="GHMP_kinase_C_sf"/>
</dbReference>
<feature type="domain" description="GHMP kinase N-terminal" evidence="13">
    <location>
        <begin position="75"/>
        <end position="165"/>
    </location>
</feature>
<comment type="caution">
    <text evidence="15">The sequence shown here is derived from an EMBL/GenBank/DDBJ whole genome shotgun (WGS) entry which is preliminary data.</text>
</comment>
<reference evidence="15 16" key="1">
    <citation type="submission" date="2023-10" db="EMBL/GenBank/DDBJ databases">
        <title>Psychrosphaera aquimaarina strain SW33 isolated from seawater.</title>
        <authorList>
            <person name="Bayburt H."/>
            <person name="Kim J.M."/>
            <person name="Choi B.J."/>
            <person name="Jeon C.O."/>
        </authorList>
    </citation>
    <scope>NUCLEOTIDE SEQUENCE [LARGE SCALE GENOMIC DNA]</scope>
    <source>
        <strain evidence="15 16">KCTC 52743</strain>
    </source>
</reference>
<dbReference type="Gene3D" id="3.30.230.10">
    <property type="match status" value="1"/>
</dbReference>
<dbReference type="NCBIfam" id="NF002288">
    <property type="entry name" value="PRK01212.1-4"/>
    <property type="match status" value="1"/>
</dbReference>
<comment type="similarity">
    <text evidence="2 12">Belongs to the GHMP kinase family. Homoserine kinase subfamily.</text>
</comment>
<evidence type="ECO:0000256" key="2">
    <source>
        <dbReference type="ARBA" id="ARBA00007370"/>
    </source>
</evidence>
<dbReference type="GO" id="GO:0004413">
    <property type="term" value="F:homoserine kinase activity"/>
    <property type="evidence" value="ECO:0007669"/>
    <property type="project" value="UniProtKB-EC"/>
</dbReference>
<keyword evidence="7 12" id="KW-0791">Threonine biosynthesis</keyword>
<protein>
    <recommendedName>
        <fullName evidence="4 12">Homoserine kinase</fullName>
        <shortName evidence="12">HK</shortName>
        <shortName evidence="12">HSK</shortName>
        <ecNumber evidence="3 12">2.7.1.39</ecNumber>
    </recommendedName>
</protein>
<keyword evidence="8 12" id="KW-0547">Nucleotide-binding</keyword>
<evidence type="ECO:0000256" key="1">
    <source>
        <dbReference type="ARBA" id="ARBA00005015"/>
    </source>
</evidence>
<dbReference type="PIRSF" id="PIRSF000676">
    <property type="entry name" value="Homoser_kin"/>
    <property type="match status" value="1"/>
</dbReference>
<evidence type="ECO:0000259" key="14">
    <source>
        <dbReference type="Pfam" id="PF08544"/>
    </source>
</evidence>
<dbReference type="InterPro" id="IPR006204">
    <property type="entry name" value="GHMP_kinase_N_dom"/>
</dbReference>
<keyword evidence="12" id="KW-0963">Cytoplasm</keyword>
<keyword evidence="5 12" id="KW-0028">Amino-acid biosynthesis</keyword>
<evidence type="ECO:0000256" key="3">
    <source>
        <dbReference type="ARBA" id="ARBA00012078"/>
    </source>
</evidence>
<dbReference type="InterPro" id="IPR006203">
    <property type="entry name" value="GHMP_knse_ATP-bd_CS"/>
</dbReference>
<dbReference type="InterPro" id="IPR020568">
    <property type="entry name" value="Ribosomal_Su5_D2-typ_SF"/>
</dbReference>
<evidence type="ECO:0000259" key="13">
    <source>
        <dbReference type="Pfam" id="PF00288"/>
    </source>
</evidence>
<dbReference type="Proteomes" id="UP001257914">
    <property type="component" value="Unassembled WGS sequence"/>
</dbReference>
<evidence type="ECO:0000313" key="16">
    <source>
        <dbReference type="Proteomes" id="UP001257914"/>
    </source>
</evidence>
<feature type="binding site" evidence="12">
    <location>
        <begin position="106"/>
        <end position="116"/>
    </location>
    <ligand>
        <name>ATP</name>
        <dbReference type="ChEBI" id="CHEBI:30616"/>
    </ligand>
</feature>
<name>A0ABU3R0C5_9GAMM</name>
<gene>
    <name evidence="12 15" type="primary">thrB</name>
    <name evidence="15" type="ORF">RT723_08935</name>
</gene>
<evidence type="ECO:0000256" key="4">
    <source>
        <dbReference type="ARBA" id="ARBA00017858"/>
    </source>
</evidence>
<dbReference type="PROSITE" id="PS00627">
    <property type="entry name" value="GHMP_KINASES_ATP"/>
    <property type="match status" value="1"/>
</dbReference>
<evidence type="ECO:0000313" key="15">
    <source>
        <dbReference type="EMBL" id="MDU0113118.1"/>
    </source>
</evidence>
<accession>A0ABU3R0C5</accession>